<protein>
    <submittedName>
        <fullName evidence="1">Uncharacterized protein</fullName>
    </submittedName>
</protein>
<organism evidence="1 2">
    <name type="scientific">Methanofollis tationis</name>
    <dbReference type="NCBI Taxonomy" id="81417"/>
    <lineage>
        <taxon>Archaea</taxon>
        <taxon>Methanobacteriati</taxon>
        <taxon>Methanobacteriota</taxon>
        <taxon>Stenosarchaea group</taxon>
        <taxon>Methanomicrobia</taxon>
        <taxon>Methanomicrobiales</taxon>
        <taxon>Methanomicrobiaceae</taxon>
        <taxon>Methanofollis</taxon>
    </lineage>
</organism>
<dbReference type="AlphaFoldDB" id="A0A7K4HKK2"/>
<name>A0A7K4HKK2_9EURY</name>
<accession>A0A7K4HKK2</accession>
<sequence length="161" mass="17042">MAERMAYITFAGRSGWALLNTYHAVLREGVYAPTDVSILMDAACRSSPAGIVEGIGIISERYGISPLISTVDLPCGDYAAAGEAVLRLAERLSRDGYVIALDITPGRKAAIVSACTALASAGIAPEHIYYLGLLVEEGMARPYPMIPLHLQPLHDLAGGRA</sequence>
<evidence type="ECO:0000313" key="1">
    <source>
        <dbReference type="EMBL" id="NVO65791.1"/>
    </source>
</evidence>
<gene>
    <name evidence="1" type="ORF">HWN36_00295</name>
</gene>
<dbReference type="OrthoDB" id="105865at2157"/>
<comment type="caution">
    <text evidence="1">The sequence shown here is derived from an EMBL/GenBank/DDBJ whole genome shotgun (WGS) entry which is preliminary data.</text>
</comment>
<dbReference type="EMBL" id="JABXWR010000001">
    <property type="protein sequence ID" value="NVO65791.1"/>
    <property type="molecule type" value="Genomic_DNA"/>
</dbReference>
<reference evidence="1 2" key="1">
    <citation type="submission" date="2020-06" db="EMBL/GenBank/DDBJ databases">
        <title>Methanofollis fontis sp. nov., a methanogen isolated from marine sediments near a cold seep at Four-Way Closure Ridge offshore southwestern Taiwan.</title>
        <authorList>
            <person name="Chen S.-C."/>
            <person name="Teng N.-H."/>
            <person name="Lin Y.-S."/>
            <person name="Lai M.-C."/>
            <person name="Chen H.-H."/>
            <person name="Wang C.-C."/>
        </authorList>
    </citation>
    <scope>NUCLEOTIDE SEQUENCE [LARGE SCALE GENOMIC DNA]</scope>
    <source>
        <strain evidence="1 2">DSM 2702</strain>
    </source>
</reference>
<proteinExistence type="predicted"/>
<dbReference type="RefSeq" id="WP_176787346.1">
    <property type="nucleotide sequence ID" value="NZ_JABXWR010000001.1"/>
</dbReference>
<keyword evidence="2" id="KW-1185">Reference proteome</keyword>
<dbReference type="Proteomes" id="UP000570823">
    <property type="component" value="Unassembled WGS sequence"/>
</dbReference>
<evidence type="ECO:0000313" key="2">
    <source>
        <dbReference type="Proteomes" id="UP000570823"/>
    </source>
</evidence>